<dbReference type="InterPro" id="IPR002347">
    <property type="entry name" value="SDR_fam"/>
</dbReference>
<dbReference type="OrthoDB" id="109589at2"/>
<dbReference type="RefSeq" id="WP_147080252.1">
    <property type="nucleotide sequence ID" value="NZ_VOQR01000001.1"/>
</dbReference>
<protein>
    <submittedName>
        <fullName evidence="2">SDR family NAD(P)-dependent oxidoreductase</fullName>
    </submittedName>
</protein>
<name>A0A5C6UDE6_9SPHN</name>
<dbReference type="Gene3D" id="3.40.50.720">
    <property type="entry name" value="NAD(P)-binding Rossmann-like Domain"/>
    <property type="match status" value="1"/>
</dbReference>
<organism evidence="2 3">
    <name type="scientific">Sphingomonas ginsenosidivorax</name>
    <dbReference type="NCBI Taxonomy" id="862135"/>
    <lineage>
        <taxon>Bacteria</taxon>
        <taxon>Pseudomonadati</taxon>
        <taxon>Pseudomonadota</taxon>
        <taxon>Alphaproteobacteria</taxon>
        <taxon>Sphingomonadales</taxon>
        <taxon>Sphingomonadaceae</taxon>
        <taxon>Sphingomonas</taxon>
    </lineage>
</organism>
<evidence type="ECO:0000313" key="2">
    <source>
        <dbReference type="EMBL" id="TXC70241.1"/>
    </source>
</evidence>
<gene>
    <name evidence="2" type="ORF">FSB78_04220</name>
</gene>
<comment type="caution">
    <text evidence="2">The sequence shown here is derived from an EMBL/GenBank/DDBJ whole genome shotgun (WGS) entry which is preliminary data.</text>
</comment>
<dbReference type="SUPFAM" id="SSF51735">
    <property type="entry name" value="NAD(P)-binding Rossmann-fold domains"/>
    <property type="match status" value="1"/>
</dbReference>
<keyword evidence="1" id="KW-0560">Oxidoreductase</keyword>
<dbReference type="PRINTS" id="PR00081">
    <property type="entry name" value="GDHRDH"/>
</dbReference>
<dbReference type="AlphaFoldDB" id="A0A5C6UDE6"/>
<accession>A0A5C6UDE6</accession>
<evidence type="ECO:0000256" key="1">
    <source>
        <dbReference type="ARBA" id="ARBA00023002"/>
    </source>
</evidence>
<dbReference type="GO" id="GO:0016491">
    <property type="term" value="F:oxidoreductase activity"/>
    <property type="evidence" value="ECO:0007669"/>
    <property type="project" value="UniProtKB-KW"/>
</dbReference>
<proteinExistence type="predicted"/>
<sequence>MATQHVAVITGASSGIGKETAKALVARGWHVIALGRDPGRTASAETEIRAVAESGGRLDMLRADLALIANAEQAADAITTLTSRVDVLINNAGGMAAGKVITSEGLEANFAGNHLGPFVLTNRLLPLLRTAARDAAPGSVRIVNTASDGSEMIPGLHWDDLQLLDAFVPGRAYCQGKLANVMHARALAARLAHDGIVVHALHPGTVASNFINHADATTQAHIRTREHMSAKDGADALIWLATADESGRTTGDYYHQRKVMPPNPVALDDTQVERLWQESERLVATARA</sequence>
<keyword evidence="3" id="KW-1185">Reference proteome</keyword>
<evidence type="ECO:0000313" key="3">
    <source>
        <dbReference type="Proteomes" id="UP000321250"/>
    </source>
</evidence>
<dbReference type="PANTHER" id="PTHR43157:SF31">
    <property type="entry name" value="PHOSPHATIDYLINOSITOL-GLYCAN BIOSYNTHESIS CLASS F PROTEIN"/>
    <property type="match status" value="1"/>
</dbReference>
<dbReference type="EMBL" id="VOQR01000001">
    <property type="protein sequence ID" value="TXC70241.1"/>
    <property type="molecule type" value="Genomic_DNA"/>
</dbReference>
<dbReference type="InterPro" id="IPR036291">
    <property type="entry name" value="NAD(P)-bd_dom_sf"/>
</dbReference>
<dbReference type="PANTHER" id="PTHR43157">
    <property type="entry name" value="PHOSPHATIDYLINOSITOL-GLYCAN BIOSYNTHESIS CLASS F PROTEIN-RELATED"/>
    <property type="match status" value="1"/>
</dbReference>
<dbReference type="Proteomes" id="UP000321250">
    <property type="component" value="Unassembled WGS sequence"/>
</dbReference>
<reference evidence="2 3" key="1">
    <citation type="journal article" date="2013" name="Antonie Van Leeuwenhoek">
        <title>Sphingomonas ginsenosidivorax sp. nov., with the ability to transform ginsenosides.</title>
        <authorList>
            <person name="Jin X.F."/>
            <person name="Kim J.K."/>
            <person name="Liu Q.M."/>
            <person name="Kang M.S."/>
            <person name="He D."/>
            <person name="Jin F.X."/>
            <person name="Kim S.C."/>
            <person name="Im W.T."/>
        </authorList>
    </citation>
    <scope>NUCLEOTIDE SEQUENCE [LARGE SCALE GENOMIC DNA]</scope>
    <source>
        <strain evidence="2 3">KHI67</strain>
    </source>
</reference>
<dbReference type="Pfam" id="PF00106">
    <property type="entry name" value="adh_short"/>
    <property type="match status" value="1"/>
</dbReference>